<dbReference type="EMBL" id="UOEE01000113">
    <property type="protein sequence ID" value="VAV90527.1"/>
    <property type="molecule type" value="Genomic_DNA"/>
</dbReference>
<gene>
    <name evidence="1" type="ORF">MNBD_ALPHA06-2213</name>
</gene>
<proteinExistence type="predicted"/>
<organism evidence="1">
    <name type="scientific">hydrothermal vent metagenome</name>
    <dbReference type="NCBI Taxonomy" id="652676"/>
    <lineage>
        <taxon>unclassified sequences</taxon>
        <taxon>metagenomes</taxon>
        <taxon>ecological metagenomes</taxon>
    </lineage>
</organism>
<protein>
    <submittedName>
        <fullName evidence="1">Alpha-L-Rha alpha-1,2-L-rhamnosyltransferase/alpha-L-Rha alpha-1,3-L-rhamnosyltransferase</fullName>
        <ecNumber evidence="1">2.4.1.-</ecNumber>
    </submittedName>
</protein>
<name>A0A3B0RFK4_9ZZZZ</name>
<accession>A0A3B0RFK4</accession>
<reference evidence="1" key="1">
    <citation type="submission" date="2018-06" db="EMBL/GenBank/DDBJ databases">
        <authorList>
            <person name="Zhirakovskaya E."/>
        </authorList>
    </citation>
    <scope>NUCLEOTIDE SEQUENCE</scope>
</reference>
<dbReference type="InterPro" id="IPR007739">
    <property type="entry name" value="RgpF"/>
</dbReference>
<sequence length="346" mass="40816">MRAFLRKIWMLFAGERERNDYVVQYTKYFFALIFGRKNWIRAKWPGGQQQSSKHIAVFVHFDPQGIVHEFVLHYLGELAKADRRIIFISNSPKFPKTERAKLQGKVETILWRRNKGYDFGAYADGIKFVTGRTDIDMDSLLLCNDSVYGPVYPLQPLLAKMSAKEADMWALTDSWDTRYHLQSYFLLFHKKVLDHKFFAKRWKKYVHVQSKSWVIRKHEIGLTAEVRKANLTTKSLFRYRDLLSDFIEQMEDSKILTNERIPAGHRNILGQIFEQAQKGSPLNSSHFFWDQLLLSGYPFIKREVLQGNPMGLPSLYKWEQLLKEISSYDTELINDHLETVMRGRFM</sequence>
<keyword evidence="1" id="KW-0328">Glycosyltransferase</keyword>
<dbReference type="Pfam" id="PF05045">
    <property type="entry name" value="RgpF"/>
    <property type="match status" value="1"/>
</dbReference>
<dbReference type="GO" id="GO:0016757">
    <property type="term" value="F:glycosyltransferase activity"/>
    <property type="evidence" value="ECO:0007669"/>
    <property type="project" value="UniProtKB-KW"/>
</dbReference>
<evidence type="ECO:0000313" key="1">
    <source>
        <dbReference type="EMBL" id="VAV90527.1"/>
    </source>
</evidence>
<keyword evidence="1" id="KW-0808">Transferase</keyword>
<dbReference type="AlphaFoldDB" id="A0A3B0RFK4"/>
<dbReference type="EC" id="2.4.1.-" evidence="1"/>